<dbReference type="Gene3D" id="3.40.50.1820">
    <property type="entry name" value="alpha/beta hydrolase"/>
    <property type="match status" value="1"/>
</dbReference>
<protein>
    <recommendedName>
        <fullName evidence="3">Alpha/beta hydrolase family protein</fullName>
    </recommendedName>
</protein>
<proteinExistence type="predicted"/>
<comment type="caution">
    <text evidence="1">The sequence shown here is derived from an EMBL/GenBank/DDBJ whole genome shotgun (WGS) entry which is preliminary data.</text>
</comment>
<accession>A0ABT3KTI1</accession>
<reference evidence="2" key="1">
    <citation type="submission" date="2023-07" db="EMBL/GenBank/DDBJ databases">
        <title>Verminephrobacter genomes.</title>
        <authorList>
            <person name="Lund M.B."/>
        </authorList>
    </citation>
    <scope>NUCLEOTIDE SEQUENCE [LARGE SCALE GENOMIC DNA]</scope>
    <source>
        <strain evidence="2">AtM5-05</strain>
    </source>
</reference>
<evidence type="ECO:0000313" key="1">
    <source>
        <dbReference type="EMBL" id="MCW5321636.1"/>
    </source>
</evidence>
<name>A0ABT3KTI1_9BURK</name>
<evidence type="ECO:0000313" key="2">
    <source>
        <dbReference type="Proteomes" id="UP001208935"/>
    </source>
</evidence>
<dbReference type="InterPro" id="IPR029058">
    <property type="entry name" value="AB_hydrolase_fold"/>
</dbReference>
<dbReference type="EMBL" id="QZCW01000002">
    <property type="protein sequence ID" value="MCW5321636.1"/>
    <property type="molecule type" value="Genomic_DNA"/>
</dbReference>
<dbReference type="SUPFAM" id="SSF53474">
    <property type="entry name" value="alpha/beta-Hydrolases"/>
    <property type="match status" value="1"/>
</dbReference>
<evidence type="ECO:0008006" key="3">
    <source>
        <dbReference type="Google" id="ProtNLM"/>
    </source>
</evidence>
<keyword evidence="2" id="KW-1185">Reference proteome</keyword>
<gene>
    <name evidence="1" type="ORF">D5039_10865</name>
</gene>
<dbReference type="Proteomes" id="UP001208935">
    <property type="component" value="Unassembled WGS sequence"/>
</dbReference>
<sequence length="187" mass="19928">MFGCSGDQRYMVDWSRWLAERDFSVDTVTVNELLPDIYPFASDATVEYKHACITQAAVSARAAAALRGRIESRSTDLLMGFSYGGYIAYGARDALAAGAVLVCLSATRLRHVLPIESPPTVHAIFGGNDPHRPGAFGGEFFTCTELPGADHEVYRDVSACAMPVARALAGRSATPGGCGKNSSAVKY</sequence>
<organism evidence="1 2">
    <name type="scientific">Verminephrobacter aporrectodeae subsp. tuberculatae</name>
    <dbReference type="NCBI Taxonomy" id="1110392"/>
    <lineage>
        <taxon>Bacteria</taxon>
        <taxon>Pseudomonadati</taxon>
        <taxon>Pseudomonadota</taxon>
        <taxon>Betaproteobacteria</taxon>
        <taxon>Burkholderiales</taxon>
        <taxon>Comamonadaceae</taxon>
        <taxon>Verminephrobacter</taxon>
    </lineage>
</organism>